<evidence type="ECO:0000313" key="3">
    <source>
        <dbReference type="Proteomes" id="UP001270362"/>
    </source>
</evidence>
<sequence>MLSRIISRTKLAPACQTRAVQAARQQVRSIGRLPGGKGSPNASGPGGQEVYPYSSEVHRRYATITAAGVLTAGAVMYNAKKGETGNMAGHEEVAKVLVYDPTKGELDNVKLLKPEDVKRATAVQKA</sequence>
<protein>
    <submittedName>
        <fullName evidence="2">Uncharacterized protein</fullName>
    </submittedName>
</protein>
<keyword evidence="3" id="KW-1185">Reference proteome</keyword>
<dbReference type="Proteomes" id="UP001270362">
    <property type="component" value="Unassembled WGS sequence"/>
</dbReference>
<feature type="region of interest" description="Disordered" evidence="1">
    <location>
        <begin position="26"/>
        <end position="51"/>
    </location>
</feature>
<organism evidence="2 3">
    <name type="scientific">Podospora appendiculata</name>
    <dbReference type="NCBI Taxonomy" id="314037"/>
    <lineage>
        <taxon>Eukaryota</taxon>
        <taxon>Fungi</taxon>
        <taxon>Dikarya</taxon>
        <taxon>Ascomycota</taxon>
        <taxon>Pezizomycotina</taxon>
        <taxon>Sordariomycetes</taxon>
        <taxon>Sordariomycetidae</taxon>
        <taxon>Sordariales</taxon>
        <taxon>Podosporaceae</taxon>
        <taxon>Podospora</taxon>
    </lineage>
</organism>
<gene>
    <name evidence="2" type="ORF">B0T22DRAFT_297787</name>
</gene>
<dbReference type="AlphaFoldDB" id="A0AAE0X243"/>
<proteinExistence type="predicted"/>
<dbReference type="EMBL" id="JAULSO010000005">
    <property type="protein sequence ID" value="KAK3682976.1"/>
    <property type="molecule type" value="Genomic_DNA"/>
</dbReference>
<evidence type="ECO:0000313" key="2">
    <source>
        <dbReference type="EMBL" id="KAK3682976.1"/>
    </source>
</evidence>
<comment type="caution">
    <text evidence="2">The sequence shown here is derived from an EMBL/GenBank/DDBJ whole genome shotgun (WGS) entry which is preliminary data.</text>
</comment>
<evidence type="ECO:0000256" key="1">
    <source>
        <dbReference type="SAM" id="MobiDB-lite"/>
    </source>
</evidence>
<accession>A0AAE0X243</accession>
<name>A0AAE0X243_9PEZI</name>
<reference evidence="2" key="2">
    <citation type="submission" date="2023-06" db="EMBL/GenBank/DDBJ databases">
        <authorList>
            <consortium name="Lawrence Berkeley National Laboratory"/>
            <person name="Haridas S."/>
            <person name="Hensen N."/>
            <person name="Bonometti L."/>
            <person name="Westerberg I."/>
            <person name="Brannstrom I.O."/>
            <person name="Guillou S."/>
            <person name="Cros-Aarteil S."/>
            <person name="Calhoun S."/>
            <person name="Kuo A."/>
            <person name="Mondo S."/>
            <person name="Pangilinan J."/>
            <person name="Riley R."/>
            <person name="Labutti K."/>
            <person name="Andreopoulos B."/>
            <person name="Lipzen A."/>
            <person name="Chen C."/>
            <person name="Yanf M."/>
            <person name="Daum C."/>
            <person name="Ng V."/>
            <person name="Clum A."/>
            <person name="Steindorff A."/>
            <person name="Ohm R."/>
            <person name="Martin F."/>
            <person name="Silar P."/>
            <person name="Natvig D."/>
            <person name="Lalanne C."/>
            <person name="Gautier V."/>
            <person name="Ament-Velasquez S.L."/>
            <person name="Kruys A."/>
            <person name="Hutchinson M.I."/>
            <person name="Powell A.J."/>
            <person name="Barry K."/>
            <person name="Miller A.N."/>
            <person name="Grigoriev I.V."/>
            <person name="Debuchy R."/>
            <person name="Gladieux P."/>
            <person name="Thoren M.H."/>
            <person name="Johannesson H."/>
        </authorList>
    </citation>
    <scope>NUCLEOTIDE SEQUENCE</scope>
    <source>
        <strain evidence="2">CBS 314.62</strain>
    </source>
</reference>
<reference evidence="2" key="1">
    <citation type="journal article" date="2023" name="Mol. Phylogenet. Evol.">
        <title>Genome-scale phylogeny and comparative genomics of the fungal order Sordariales.</title>
        <authorList>
            <person name="Hensen N."/>
            <person name="Bonometti L."/>
            <person name="Westerberg I."/>
            <person name="Brannstrom I.O."/>
            <person name="Guillou S."/>
            <person name="Cros-Aarteil S."/>
            <person name="Calhoun S."/>
            <person name="Haridas S."/>
            <person name="Kuo A."/>
            <person name="Mondo S."/>
            <person name="Pangilinan J."/>
            <person name="Riley R."/>
            <person name="LaButti K."/>
            <person name="Andreopoulos B."/>
            <person name="Lipzen A."/>
            <person name="Chen C."/>
            <person name="Yan M."/>
            <person name="Daum C."/>
            <person name="Ng V."/>
            <person name="Clum A."/>
            <person name="Steindorff A."/>
            <person name="Ohm R.A."/>
            <person name="Martin F."/>
            <person name="Silar P."/>
            <person name="Natvig D.O."/>
            <person name="Lalanne C."/>
            <person name="Gautier V."/>
            <person name="Ament-Velasquez S.L."/>
            <person name="Kruys A."/>
            <person name="Hutchinson M.I."/>
            <person name="Powell A.J."/>
            <person name="Barry K."/>
            <person name="Miller A.N."/>
            <person name="Grigoriev I.V."/>
            <person name="Debuchy R."/>
            <person name="Gladieux P."/>
            <person name="Hiltunen Thoren M."/>
            <person name="Johannesson H."/>
        </authorList>
    </citation>
    <scope>NUCLEOTIDE SEQUENCE</scope>
    <source>
        <strain evidence="2">CBS 314.62</strain>
    </source>
</reference>